<dbReference type="Proteomes" id="UP001176941">
    <property type="component" value="Chromosome 21"/>
</dbReference>
<keyword evidence="3" id="KW-1185">Reference proteome</keyword>
<name>A0ABN8YQ24_RANTA</name>
<evidence type="ECO:0000313" key="3">
    <source>
        <dbReference type="Proteomes" id="UP001176941"/>
    </source>
</evidence>
<reference evidence="2" key="1">
    <citation type="submission" date="2023-04" db="EMBL/GenBank/DDBJ databases">
        <authorList>
            <consortium name="ELIXIR-Norway"/>
        </authorList>
    </citation>
    <scope>NUCLEOTIDE SEQUENCE [LARGE SCALE GENOMIC DNA]</scope>
</reference>
<evidence type="ECO:0000256" key="1">
    <source>
        <dbReference type="SAM" id="MobiDB-lite"/>
    </source>
</evidence>
<feature type="region of interest" description="Disordered" evidence="1">
    <location>
        <begin position="1"/>
        <end position="35"/>
    </location>
</feature>
<evidence type="ECO:0000313" key="2">
    <source>
        <dbReference type="EMBL" id="CAI9163175.1"/>
    </source>
</evidence>
<organism evidence="2 3">
    <name type="scientific">Rangifer tarandus platyrhynchus</name>
    <name type="common">Svalbard reindeer</name>
    <dbReference type="NCBI Taxonomy" id="3082113"/>
    <lineage>
        <taxon>Eukaryota</taxon>
        <taxon>Metazoa</taxon>
        <taxon>Chordata</taxon>
        <taxon>Craniata</taxon>
        <taxon>Vertebrata</taxon>
        <taxon>Euteleostomi</taxon>
        <taxon>Mammalia</taxon>
        <taxon>Eutheria</taxon>
        <taxon>Laurasiatheria</taxon>
        <taxon>Artiodactyla</taxon>
        <taxon>Ruminantia</taxon>
        <taxon>Pecora</taxon>
        <taxon>Cervidae</taxon>
        <taxon>Odocoileinae</taxon>
        <taxon>Rangifer</taxon>
    </lineage>
</organism>
<gene>
    <name evidence="2" type="ORF">MRATA1EN1_LOCUS12137</name>
</gene>
<accession>A0ABN8YQ24</accession>
<proteinExistence type="predicted"/>
<protein>
    <submittedName>
        <fullName evidence="2">Uncharacterized protein</fullName>
    </submittedName>
</protein>
<dbReference type="EMBL" id="OX459957">
    <property type="protein sequence ID" value="CAI9163175.1"/>
    <property type="molecule type" value="Genomic_DNA"/>
</dbReference>
<feature type="region of interest" description="Disordered" evidence="1">
    <location>
        <begin position="75"/>
        <end position="128"/>
    </location>
</feature>
<sequence>MTFKTIVDCEPKGNPGESSTTEAAPTPKSPPALGQQFLPALKAESRRRGSPVSELGANFDRRVAQMLIGLINMSSKAVGRKQERDYTFQSCEGPPDQPPAQKRQRARVTGLRPPSRLGSVQAGLQPAG</sequence>